<dbReference type="RefSeq" id="WP_119865504.1">
    <property type="nucleotide sequence ID" value="NZ_CP016786.1"/>
</dbReference>
<keyword evidence="2" id="KW-1185">Reference proteome</keyword>
<dbReference type="OrthoDB" id="8454348at2"/>
<sequence length="234" mass="27611">MHKPVGFDQKIELKHLDVTIKEARVSDRKDMYGKLDEYLKQDIKGDKSRKNAITMLMKIWYLVDKEQESIKEQAYELYPILEEEQRLILHWGMTLLAYPFFKDVIEEMGNLFRLQNEVSSQQLGRRIKMLYGDRRRVEVATSAVLMSLKTWGIIERGKNQVYTLNKKTALEEVKLKNWLLKVLLSVSEYKTMPLTMISNLNLLFPFDLKLNINEIDTTEIKIDRQGLDTYMLSL</sequence>
<organism evidence="1 2">
    <name type="scientific">Clostridium isatidis</name>
    <dbReference type="NCBI Taxonomy" id="182773"/>
    <lineage>
        <taxon>Bacteria</taxon>
        <taxon>Bacillati</taxon>
        <taxon>Bacillota</taxon>
        <taxon>Clostridia</taxon>
        <taxon>Eubacteriales</taxon>
        <taxon>Clostridiaceae</taxon>
        <taxon>Clostridium</taxon>
    </lineage>
</organism>
<dbReference type="KEGG" id="cia:BEN51_07715"/>
<evidence type="ECO:0000313" key="2">
    <source>
        <dbReference type="Proteomes" id="UP000264883"/>
    </source>
</evidence>
<evidence type="ECO:0000313" key="1">
    <source>
        <dbReference type="EMBL" id="ASW43369.1"/>
    </source>
</evidence>
<proteinExistence type="predicted"/>
<dbReference type="Proteomes" id="UP000264883">
    <property type="component" value="Chromosome"/>
</dbReference>
<name>A0A343JCW1_9CLOT</name>
<gene>
    <name evidence="1" type="ORF">BEN51_07715</name>
</gene>
<protein>
    <recommendedName>
        <fullName evidence="3">DUF1819 domain-containing protein</fullName>
    </recommendedName>
</protein>
<accession>A0A343JCW1</accession>
<evidence type="ECO:0008006" key="3">
    <source>
        <dbReference type="Google" id="ProtNLM"/>
    </source>
</evidence>
<dbReference type="EMBL" id="CP016786">
    <property type="protein sequence ID" value="ASW43369.1"/>
    <property type="molecule type" value="Genomic_DNA"/>
</dbReference>
<reference evidence="1 2" key="1">
    <citation type="submission" date="2016-08" db="EMBL/GenBank/DDBJ databases">
        <title>Complete Genome Sequence Of The Indigo Reducing Clostridium isatidis DSM15098.</title>
        <authorList>
            <person name="Little G.T."/>
            <person name="Minton N.P."/>
        </authorList>
    </citation>
    <scope>NUCLEOTIDE SEQUENCE [LARGE SCALE GENOMIC DNA]</scope>
    <source>
        <strain evidence="1 2">DSM 15098</strain>
    </source>
</reference>
<dbReference type="AlphaFoldDB" id="A0A343JCW1"/>